<name>A0A4R3JTD5_9PROT</name>
<dbReference type="PANTHER" id="PTHR35894:SF5">
    <property type="entry name" value="MU-LIKE PROPHAGE FLUMU DNA TRANSPOSITION PROTEIN B"/>
    <property type="match status" value="1"/>
</dbReference>
<dbReference type="InterPro" id="IPR052026">
    <property type="entry name" value="ExeA_AAA_ATPase_DNA-bind"/>
</dbReference>
<reference evidence="2 3" key="1">
    <citation type="submission" date="2019-03" db="EMBL/GenBank/DDBJ databases">
        <title>Genomic Encyclopedia of Type Strains, Phase IV (KMG-IV): sequencing the most valuable type-strain genomes for metagenomic binning, comparative biology and taxonomic classification.</title>
        <authorList>
            <person name="Goeker M."/>
        </authorList>
    </citation>
    <scope>NUCLEOTIDE SEQUENCE [LARGE SCALE GENOMIC DNA]</scope>
    <source>
        <strain evidence="2 3">DSM 103923</strain>
    </source>
</reference>
<protein>
    <submittedName>
        <fullName evidence="2">AAA domain-containing protein</fullName>
    </submittedName>
</protein>
<dbReference type="InterPro" id="IPR049945">
    <property type="entry name" value="AAA_22"/>
</dbReference>
<dbReference type="RefSeq" id="WP_207899561.1">
    <property type="nucleotide sequence ID" value="NZ_SLZY01000014.1"/>
</dbReference>
<dbReference type="InterPro" id="IPR027417">
    <property type="entry name" value="P-loop_NTPase"/>
</dbReference>
<evidence type="ECO:0000313" key="2">
    <source>
        <dbReference type="EMBL" id="TCS70701.1"/>
    </source>
</evidence>
<sequence>MSKEGNVHALHETNAAKRRETKYMKEALLTARRVMAADHPIGEIVGSPGTGKTTATKEIAARLGGVRIACWGGITRHQLLREAAAALGIEGHGAADRMLAERREADPETRRLLVVDEANKLNWRGLEALRYLADECNVGVLLVGTELYERQFASPKSRDYLVQLGSRIGAKRCRMGLLDRAETYAHVLRPIVGECQDKEVITRFWIGARKGVWRDALEIAQECRSIMDAQGVTALTMPVLDAALAWSANRHAVEA</sequence>
<dbReference type="EMBL" id="SLZY01000014">
    <property type="protein sequence ID" value="TCS70701.1"/>
    <property type="molecule type" value="Genomic_DNA"/>
</dbReference>
<dbReference type="GO" id="GO:0016887">
    <property type="term" value="F:ATP hydrolysis activity"/>
    <property type="evidence" value="ECO:0007669"/>
    <property type="project" value="InterPro"/>
</dbReference>
<proteinExistence type="predicted"/>
<dbReference type="Pfam" id="PF13401">
    <property type="entry name" value="AAA_22"/>
    <property type="match status" value="1"/>
</dbReference>
<dbReference type="AlphaFoldDB" id="A0A4R3JTD5"/>
<gene>
    <name evidence="2" type="ORF">EDC61_11428</name>
</gene>
<feature type="domain" description="ORC1/DEAH AAA+ ATPase" evidence="1">
    <location>
        <begin position="40"/>
        <end position="146"/>
    </location>
</feature>
<dbReference type="PANTHER" id="PTHR35894">
    <property type="entry name" value="GENERAL SECRETION PATHWAY PROTEIN A-RELATED"/>
    <property type="match status" value="1"/>
</dbReference>
<organism evidence="2 3">
    <name type="scientific">Sulfuritortus calidifontis</name>
    <dbReference type="NCBI Taxonomy" id="1914471"/>
    <lineage>
        <taxon>Bacteria</taxon>
        <taxon>Pseudomonadati</taxon>
        <taxon>Pseudomonadota</taxon>
        <taxon>Betaproteobacteria</taxon>
        <taxon>Nitrosomonadales</taxon>
        <taxon>Thiobacillaceae</taxon>
        <taxon>Sulfuritortus</taxon>
    </lineage>
</organism>
<accession>A0A4R3JTD5</accession>
<keyword evidence="3" id="KW-1185">Reference proteome</keyword>
<dbReference type="Gene3D" id="3.40.50.300">
    <property type="entry name" value="P-loop containing nucleotide triphosphate hydrolases"/>
    <property type="match status" value="1"/>
</dbReference>
<dbReference type="SUPFAM" id="SSF52540">
    <property type="entry name" value="P-loop containing nucleoside triphosphate hydrolases"/>
    <property type="match status" value="1"/>
</dbReference>
<dbReference type="Proteomes" id="UP000295135">
    <property type="component" value="Unassembled WGS sequence"/>
</dbReference>
<evidence type="ECO:0000313" key="3">
    <source>
        <dbReference type="Proteomes" id="UP000295135"/>
    </source>
</evidence>
<evidence type="ECO:0000259" key="1">
    <source>
        <dbReference type="Pfam" id="PF13401"/>
    </source>
</evidence>
<comment type="caution">
    <text evidence="2">The sequence shown here is derived from an EMBL/GenBank/DDBJ whole genome shotgun (WGS) entry which is preliminary data.</text>
</comment>